<accession>A0A2M7RIB5</accession>
<dbReference type="InterPro" id="IPR000033">
    <property type="entry name" value="LDLR_classB_rpt"/>
</dbReference>
<evidence type="ECO:0000313" key="5">
    <source>
        <dbReference type="EMBL" id="PIY96287.1"/>
    </source>
</evidence>
<gene>
    <name evidence="5" type="ORF">COY66_04595</name>
</gene>
<sequence>MNWITLFKIYFNLSVILNKTMNYLKRHSLLILLSGVFALLPLLGQAAYGDASTLAGKIYDGDGEQALDAYFDFPEDITADTSGNFYIADTYNNVVRKIAANGVVTTVAGSGSYGDETGSASQAEFALLRGVAVDGSGKVYVADTANNKIKKISNGSVTTLISTGLSSPEGVAVFGSTLYIADTGNNALKKVSTSGGTVTTVTSGLSNPKKIAVNSTGSTIYVANSGNYKVVKVNSSTGSVSLVAGSGSAGYQEGIGAQAKFENIWGVALADDDTLFVSDGDGYSDVIREIDLTTNTTSLFASDTNMASINYPSGLVVYGNYIYVSNQGIGTIEKFNNITDDPEKGASEKFAGAERFGNRNGSASDALFGRPYDLVMTSDRTYIYVADNNKIRRITRATGAVEHVIGHSVDNYREGTDQDPAVRFSTIQGITVNSDGTALYVADRWNNRIRKVDLTASPVRSSLVSGAGLINTTGSEDNGYQEGIKCTGEFDTGQGSCAYFNNPAGIAISPDNQYLYVTDTGNNRIRKVKISDGQTTLIAGSGAAGYADGTGSAAKFNKPFGLTIDDVGEYLYVADTNNHRIRRIKISTGAVTTLAGSGNAGYWDAIGTDAVFSYPEYVKWAGDDNLYVTEVGSHRIRLVDTQTAVTKLIAGSGERGFKNGSATQAEFNNLKGLAVDLVEKKLYVADSWNDLIRSVDITGTAPYTDPAPVVTSVYPAVQEIAGNTSDTKMVQINGSNFLHGASVKFGSHSAKAVYVQSDTYLAVELPFGQMAGGYYDVMVTNSDGQSDVLESGFEITVNGVTPKLEHTIDEVIPFTGDRAIVPGGGFFTHDDEFRGGFFATSDDLTGDGKAEIVVGTDEGFGPQVKVFDSEGNIVSMFFAYATYLRSGVRVAIGDVNGDGIKEIITSPGPGGRPHIRIFNGDGTLFYPGFFALDGLFQGGAFVTAGDVNADGKDEIIVTAGPGGGAQVTVHNAQGTILANFFAYDQHTFRKGIKAATLDFDNDGRYEIITGPVTGAPHIQMFSIQPNLIKQLNPGFYAFDPGYQGGVSIAGGDVNGDSVDDIIVGVGAAADPIVRIFNKTATQIMHEYLVYDESFKGGVNVSAGDTDADGKAELLVIPRSEGGPNLRIIDVE</sequence>
<dbReference type="InterPro" id="IPR011042">
    <property type="entry name" value="6-blade_b-propeller_TolB-like"/>
</dbReference>
<dbReference type="SUPFAM" id="SSF75011">
    <property type="entry name" value="3-carboxy-cis,cis-mucoante lactonizing enzyme"/>
    <property type="match status" value="1"/>
</dbReference>
<feature type="repeat" description="NHL" evidence="3">
    <location>
        <begin position="120"/>
        <end position="155"/>
    </location>
</feature>
<dbReference type="Gene3D" id="2.120.10.30">
    <property type="entry name" value="TolB, C-terminal domain"/>
    <property type="match status" value="4"/>
</dbReference>
<dbReference type="PROSITE" id="PS51125">
    <property type="entry name" value="NHL"/>
    <property type="match status" value="1"/>
</dbReference>
<dbReference type="InterPro" id="IPR013517">
    <property type="entry name" value="FG-GAP"/>
</dbReference>
<feature type="domain" description="SMP-30/Gluconolactonase/LRE-like region" evidence="4">
    <location>
        <begin position="503"/>
        <end position="591"/>
    </location>
</feature>
<dbReference type="AlphaFoldDB" id="A0A2M7RIB5"/>
<keyword evidence="2" id="KW-0677">Repeat</keyword>
<dbReference type="SUPFAM" id="SSF63829">
    <property type="entry name" value="Calcium-dependent phosphotriesterase"/>
    <property type="match status" value="1"/>
</dbReference>
<reference evidence="5 6" key="1">
    <citation type="submission" date="2017-09" db="EMBL/GenBank/DDBJ databases">
        <title>Depth-based differentiation of microbial function through sediment-hosted aquifers and enrichment of novel symbionts in the deep terrestrial subsurface.</title>
        <authorList>
            <person name="Probst A.J."/>
            <person name="Ladd B."/>
            <person name="Jarett J.K."/>
            <person name="Geller-Mcgrath D.E."/>
            <person name="Sieber C.M."/>
            <person name="Emerson J.B."/>
            <person name="Anantharaman K."/>
            <person name="Thomas B.C."/>
            <person name="Malmstrom R."/>
            <person name="Stieglmeier M."/>
            <person name="Klingl A."/>
            <person name="Woyke T."/>
            <person name="Ryan C.M."/>
            <person name="Banfield J.F."/>
        </authorList>
    </citation>
    <scope>NUCLEOTIDE SEQUENCE [LARGE SCALE GENOMIC DNA]</scope>
    <source>
        <strain evidence="5">CG_4_10_14_0_8_um_filter_42_10</strain>
    </source>
</reference>
<dbReference type="InterPro" id="IPR013658">
    <property type="entry name" value="SGL"/>
</dbReference>
<dbReference type="PANTHER" id="PTHR46388:SF2">
    <property type="entry name" value="NHL REPEAT-CONTAINING PROTEIN 2"/>
    <property type="match status" value="1"/>
</dbReference>
<dbReference type="PANTHER" id="PTHR46388">
    <property type="entry name" value="NHL REPEAT-CONTAINING PROTEIN 2"/>
    <property type="match status" value="1"/>
</dbReference>
<dbReference type="Gene3D" id="2.40.10.500">
    <property type="match status" value="1"/>
</dbReference>
<dbReference type="Pfam" id="PF13517">
    <property type="entry name" value="FG-GAP_3"/>
    <property type="match status" value="1"/>
</dbReference>
<evidence type="ECO:0000313" key="6">
    <source>
        <dbReference type="Proteomes" id="UP000230779"/>
    </source>
</evidence>
<dbReference type="SUPFAM" id="SSF101898">
    <property type="entry name" value="NHL repeat"/>
    <property type="match status" value="1"/>
</dbReference>
<evidence type="ECO:0000256" key="1">
    <source>
        <dbReference type="ARBA" id="ARBA00022729"/>
    </source>
</evidence>
<dbReference type="Pfam" id="PF08450">
    <property type="entry name" value="SGL"/>
    <property type="match status" value="1"/>
</dbReference>
<dbReference type="Gene3D" id="2.60.40.10">
    <property type="entry name" value="Immunoglobulins"/>
    <property type="match status" value="1"/>
</dbReference>
<keyword evidence="1" id="KW-0732">Signal</keyword>
<dbReference type="InterPro" id="IPR013783">
    <property type="entry name" value="Ig-like_fold"/>
</dbReference>
<dbReference type="SUPFAM" id="SSF81296">
    <property type="entry name" value="E set domains"/>
    <property type="match status" value="1"/>
</dbReference>
<evidence type="ECO:0000259" key="4">
    <source>
        <dbReference type="Pfam" id="PF08450"/>
    </source>
</evidence>
<comment type="caution">
    <text evidence="5">The sequence shown here is derived from an EMBL/GenBank/DDBJ whole genome shotgun (WGS) entry which is preliminary data.</text>
</comment>
<dbReference type="Proteomes" id="UP000230779">
    <property type="component" value="Unassembled WGS sequence"/>
</dbReference>
<dbReference type="SMART" id="SM00135">
    <property type="entry name" value="LY"/>
    <property type="match status" value="4"/>
</dbReference>
<dbReference type="InterPro" id="IPR028994">
    <property type="entry name" value="Integrin_alpha_N"/>
</dbReference>
<dbReference type="InterPro" id="IPR014756">
    <property type="entry name" value="Ig_E-set"/>
</dbReference>
<proteinExistence type="predicted"/>
<dbReference type="Gene3D" id="2.130.10.130">
    <property type="entry name" value="Integrin alpha, N-terminal"/>
    <property type="match status" value="2"/>
</dbReference>
<protein>
    <recommendedName>
        <fullName evidence="4">SMP-30/Gluconolactonase/LRE-like region domain-containing protein</fullName>
    </recommendedName>
</protein>
<organism evidence="5 6">
    <name type="scientific">Candidatus Kerfeldbacteria bacterium CG_4_10_14_0_8_um_filter_42_10</name>
    <dbReference type="NCBI Taxonomy" id="2014248"/>
    <lineage>
        <taxon>Bacteria</taxon>
        <taxon>Candidatus Kerfeldiibacteriota</taxon>
    </lineage>
</organism>
<dbReference type="SUPFAM" id="SSF69318">
    <property type="entry name" value="Integrin alpha N-terminal domain"/>
    <property type="match status" value="1"/>
</dbReference>
<evidence type="ECO:0000256" key="2">
    <source>
        <dbReference type="ARBA" id="ARBA00022737"/>
    </source>
</evidence>
<dbReference type="InterPro" id="IPR001258">
    <property type="entry name" value="NHL_repeat"/>
</dbReference>
<dbReference type="EMBL" id="PFMD01000052">
    <property type="protein sequence ID" value="PIY96287.1"/>
    <property type="molecule type" value="Genomic_DNA"/>
</dbReference>
<evidence type="ECO:0000256" key="3">
    <source>
        <dbReference type="PROSITE-ProRule" id="PRU00504"/>
    </source>
</evidence>
<name>A0A2M7RIB5_9BACT</name>